<gene>
    <name evidence="9" type="primary">dusA</name>
    <name evidence="14" type="ORF">SAMN02745213_00895</name>
</gene>
<dbReference type="PANTHER" id="PTHR42907:SF1">
    <property type="entry name" value="FMN-LINKED OXIDOREDUCTASES SUPERFAMILY PROTEIN"/>
    <property type="match status" value="1"/>
</dbReference>
<dbReference type="GO" id="GO:0010181">
    <property type="term" value="F:FMN binding"/>
    <property type="evidence" value="ECO:0007669"/>
    <property type="project" value="UniProtKB-UniRule"/>
</dbReference>
<keyword evidence="7 9" id="KW-0694">RNA-binding</keyword>
<feature type="binding site" evidence="9 12">
    <location>
        <begin position="233"/>
        <end position="234"/>
    </location>
    <ligand>
        <name>FMN</name>
        <dbReference type="ChEBI" id="CHEBI:58210"/>
    </ligand>
</feature>
<evidence type="ECO:0000313" key="15">
    <source>
        <dbReference type="Proteomes" id="UP000242432"/>
    </source>
</evidence>
<comment type="catalytic activity">
    <reaction evidence="9">
        <text>5,6-dihydrouridine(20) in tRNA + NADP(+) = uridine(20) in tRNA + NADPH + H(+)</text>
        <dbReference type="Rhea" id="RHEA:53336"/>
        <dbReference type="Rhea" id="RHEA-COMP:13533"/>
        <dbReference type="Rhea" id="RHEA-COMP:13534"/>
        <dbReference type="ChEBI" id="CHEBI:15378"/>
        <dbReference type="ChEBI" id="CHEBI:57783"/>
        <dbReference type="ChEBI" id="CHEBI:58349"/>
        <dbReference type="ChEBI" id="CHEBI:65315"/>
        <dbReference type="ChEBI" id="CHEBI:74443"/>
        <dbReference type="EC" id="1.3.1.91"/>
    </reaction>
</comment>
<evidence type="ECO:0000313" key="14">
    <source>
        <dbReference type="EMBL" id="SKA60529.1"/>
    </source>
</evidence>
<feature type="site" description="Interacts with tRNA; defines subfamily-specific binding signature" evidence="9">
    <location>
        <position position="302"/>
    </location>
</feature>
<keyword evidence="12" id="KW-0547">Nucleotide-binding</keyword>
<dbReference type="Gene3D" id="1.20.120.1460">
    <property type="match status" value="1"/>
</dbReference>
<feature type="site" description="Interacts with tRNA" evidence="9">
    <location>
        <position position="186"/>
    </location>
</feature>
<dbReference type="EC" id="1.3.1.91" evidence="9"/>
<dbReference type="GO" id="GO:0102266">
    <property type="term" value="F:tRNA-dihydrouridine20a synthase activity"/>
    <property type="evidence" value="ECO:0007669"/>
    <property type="project" value="RHEA"/>
</dbReference>
<dbReference type="Gene3D" id="3.20.20.70">
    <property type="entry name" value="Aldolase class I"/>
    <property type="match status" value="1"/>
</dbReference>
<feature type="site" description="Interacts with tRNA; defines subfamily-specific binding signature" evidence="9">
    <location>
        <position position="299"/>
    </location>
</feature>
<feature type="binding site" evidence="9 12">
    <location>
        <begin position="211"/>
        <end position="213"/>
    </location>
    <ligand>
        <name>FMN</name>
        <dbReference type="ChEBI" id="CHEBI:58210"/>
    </ligand>
</feature>
<dbReference type="RefSeq" id="WP_078928419.1">
    <property type="nucleotide sequence ID" value="NZ_FUXX01000011.1"/>
</dbReference>
<dbReference type="GO" id="GO:0000049">
    <property type="term" value="F:tRNA binding"/>
    <property type="evidence" value="ECO:0007669"/>
    <property type="project" value="UniProtKB-UniRule"/>
</dbReference>
<comment type="catalytic activity">
    <reaction evidence="9">
        <text>5,6-dihydrouridine(20) in tRNA + NAD(+) = uridine(20) in tRNA + NADH + H(+)</text>
        <dbReference type="Rhea" id="RHEA:53340"/>
        <dbReference type="Rhea" id="RHEA-COMP:13533"/>
        <dbReference type="Rhea" id="RHEA-COMP:13534"/>
        <dbReference type="ChEBI" id="CHEBI:15378"/>
        <dbReference type="ChEBI" id="CHEBI:57540"/>
        <dbReference type="ChEBI" id="CHEBI:57945"/>
        <dbReference type="ChEBI" id="CHEBI:65315"/>
        <dbReference type="ChEBI" id="CHEBI:74443"/>
        <dbReference type="EC" id="1.3.1.91"/>
    </reaction>
</comment>
<dbReference type="GO" id="GO:0102264">
    <property type="term" value="F:tRNA-dihydrouridine20 synthase activity"/>
    <property type="evidence" value="ECO:0007669"/>
    <property type="project" value="UniProtKB-EC"/>
</dbReference>
<keyword evidence="8 9" id="KW-0560">Oxidoreductase</keyword>
<dbReference type="InterPro" id="IPR018517">
    <property type="entry name" value="tRNA_hU_synthase_CS"/>
</dbReference>
<dbReference type="PROSITE" id="PS01136">
    <property type="entry name" value="UPF0034"/>
    <property type="match status" value="1"/>
</dbReference>
<dbReference type="Proteomes" id="UP000242432">
    <property type="component" value="Unassembled WGS sequence"/>
</dbReference>
<dbReference type="AlphaFoldDB" id="A0A1T4V6D5"/>
<dbReference type="InterPro" id="IPR013785">
    <property type="entry name" value="Aldolase_TIM"/>
</dbReference>
<keyword evidence="5 9" id="KW-0819">tRNA processing</keyword>
<comment type="catalytic activity">
    <reaction evidence="9">
        <text>5,6-dihydrouridine(20a) in tRNA + NAD(+) = uridine(20a) in tRNA + NADH + H(+)</text>
        <dbReference type="Rhea" id="RHEA:53348"/>
        <dbReference type="Rhea" id="RHEA-COMP:13535"/>
        <dbReference type="Rhea" id="RHEA-COMP:13536"/>
        <dbReference type="ChEBI" id="CHEBI:15378"/>
        <dbReference type="ChEBI" id="CHEBI:57540"/>
        <dbReference type="ChEBI" id="CHEBI:57945"/>
        <dbReference type="ChEBI" id="CHEBI:65315"/>
        <dbReference type="ChEBI" id="CHEBI:74443"/>
    </reaction>
</comment>
<dbReference type="CDD" id="cd02801">
    <property type="entry name" value="DUS_like_FMN"/>
    <property type="match status" value="1"/>
</dbReference>
<evidence type="ECO:0000256" key="6">
    <source>
        <dbReference type="ARBA" id="ARBA00022857"/>
    </source>
</evidence>
<evidence type="ECO:0000256" key="4">
    <source>
        <dbReference type="ARBA" id="ARBA00022643"/>
    </source>
</evidence>
<comment type="similarity">
    <text evidence="10">Belongs to the dus family.</text>
</comment>
<keyword evidence="6 9" id="KW-0521">NADP</keyword>
<feature type="site" description="Interacts with tRNA" evidence="9">
    <location>
        <position position="97"/>
    </location>
</feature>
<comment type="catalytic activity">
    <reaction evidence="9">
        <text>5,6-dihydrouridine(20a) in tRNA + NADP(+) = uridine(20a) in tRNA + NADPH + H(+)</text>
        <dbReference type="Rhea" id="RHEA:53344"/>
        <dbReference type="Rhea" id="RHEA-COMP:13535"/>
        <dbReference type="Rhea" id="RHEA-COMP:13536"/>
        <dbReference type="ChEBI" id="CHEBI:15378"/>
        <dbReference type="ChEBI" id="CHEBI:57783"/>
        <dbReference type="ChEBI" id="CHEBI:58349"/>
        <dbReference type="ChEBI" id="CHEBI:65315"/>
        <dbReference type="ChEBI" id="CHEBI:74443"/>
    </reaction>
</comment>
<feature type="binding site" evidence="9 12">
    <location>
        <position position="171"/>
    </location>
    <ligand>
        <name>FMN</name>
        <dbReference type="ChEBI" id="CHEBI:58210"/>
    </ligand>
</feature>
<comment type="caution">
    <text evidence="9">Lacks conserved residue(s) required for the propagation of feature annotation.</text>
</comment>
<dbReference type="GO" id="GO:0050660">
    <property type="term" value="F:flavin adenine dinucleotide binding"/>
    <property type="evidence" value="ECO:0007669"/>
    <property type="project" value="InterPro"/>
</dbReference>
<dbReference type="InterPro" id="IPR001269">
    <property type="entry name" value="DUS_fam"/>
</dbReference>
<dbReference type="HAMAP" id="MF_02041">
    <property type="entry name" value="DusA_subfam"/>
    <property type="match status" value="1"/>
</dbReference>
<dbReference type="PANTHER" id="PTHR42907">
    <property type="entry name" value="FMN-LINKED OXIDOREDUCTASES SUPERFAMILY PROTEIN"/>
    <property type="match status" value="1"/>
</dbReference>
<keyword evidence="2 9" id="KW-0820">tRNA-binding</keyword>
<comment type="function">
    <text evidence="9">Catalyzes the synthesis of 5,6-dihydrouridine (D), a modified base found in the D-loop of most tRNAs, via the reduction of the C5-C6 double bond in target uridines. Specifically modifies U20 and U20a in tRNAs.</text>
</comment>
<dbReference type="SUPFAM" id="SSF51395">
    <property type="entry name" value="FMN-linked oxidoreductases"/>
    <property type="match status" value="1"/>
</dbReference>
<dbReference type="EMBL" id="FUXX01000011">
    <property type="protein sequence ID" value="SKA60529.1"/>
    <property type="molecule type" value="Genomic_DNA"/>
</dbReference>
<evidence type="ECO:0000256" key="1">
    <source>
        <dbReference type="ARBA" id="ARBA00001917"/>
    </source>
</evidence>
<comment type="similarity">
    <text evidence="9">Belongs to the Dus family. DusA subfamily.</text>
</comment>
<evidence type="ECO:0000256" key="7">
    <source>
        <dbReference type="ARBA" id="ARBA00022884"/>
    </source>
</evidence>
<dbReference type="InterPro" id="IPR004653">
    <property type="entry name" value="DusA"/>
</dbReference>
<keyword evidence="15" id="KW-1185">Reference proteome</keyword>
<reference evidence="15" key="1">
    <citation type="submission" date="2017-02" db="EMBL/GenBank/DDBJ databases">
        <authorList>
            <person name="Varghese N."/>
            <person name="Submissions S."/>
        </authorList>
    </citation>
    <scope>NUCLEOTIDE SEQUENCE [LARGE SCALE GENOMIC DNA]</scope>
    <source>
        <strain evidence="15">DSM 3072</strain>
    </source>
</reference>
<dbReference type="PIRSF" id="PIRSF006621">
    <property type="entry name" value="Dus"/>
    <property type="match status" value="1"/>
</dbReference>
<evidence type="ECO:0000256" key="9">
    <source>
        <dbReference type="HAMAP-Rule" id="MF_02041"/>
    </source>
</evidence>
<protein>
    <recommendedName>
        <fullName evidence="9">tRNA-dihydrouridine(20/20a) synthase</fullName>
        <ecNumber evidence="9">1.3.1.91</ecNumber>
    </recommendedName>
    <alternativeName>
        <fullName evidence="9">U20-specific dihydrouridine synthase</fullName>
        <shortName evidence="9">U20-specific Dus</shortName>
    </alternativeName>
    <alternativeName>
        <fullName evidence="9">tRNA-dihydrouridine synthase A</fullName>
    </alternativeName>
</protein>
<evidence type="ECO:0000256" key="8">
    <source>
        <dbReference type="ARBA" id="ARBA00023002"/>
    </source>
</evidence>
<accession>A0A1T4V6D5</accession>
<sequence length="329" mass="36743">MTEFAKFTPADRFSVAPMIDVTTPTFRAIARLFSKKAMLYTEMIAANAIVHGKEYLIDHDADFINPCTLQLGGSDPKVLADACRIASKFNYSAINLNAGCPSDKVQSGSFGAILMKTPDVITDCLKAMQDASDVPVTVKTRIGVDDLDDFDYTLKIVDSVYKTGCRHIILHARKAWLNGLSPKENRTIPPLDYERVFSLKDHFPDLAITINGGIKTIDECNEMLKKVEGVMLGRACMDDPYILASVDNRIYNDGSKILSRDECFEKVVEYAEKYVSEGRKLHHLGNHIINMFNGCKGARRFRNYLSCHMHELGAGPEVLVQAYNKMKEA</sequence>
<organism evidence="14 15">
    <name type="scientific">Succinivibrio dextrinosolvens DSM 3072</name>
    <dbReference type="NCBI Taxonomy" id="1123324"/>
    <lineage>
        <taxon>Bacteria</taxon>
        <taxon>Pseudomonadati</taxon>
        <taxon>Pseudomonadota</taxon>
        <taxon>Gammaproteobacteria</taxon>
        <taxon>Aeromonadales</taxon>
        <taxon>Succinivibrionaceae</taxon>
        <taxon>Succinivibrio</taxon>
    </lineage>
</organism>
<evidence type="ECO:0000259" key="13">
    <source>
        <dbReference type="Pfam" id="PF01207"/>
    </source>
</evidence>
<evidence type="ECO:0000256" key="2">
    <source>
        <dbReference type="ARBA" id="ARBA00022555"/>
    </source>
</evidence>
<dbReference type="NCBIfam" id="NF008774">
    <property type="entry name" value="PRK11815.1"/>
    <property type="match status" value="1"/>
</dbReference>
<evidence type="ECO:0000256" key="10">
    <source>
        <dbReference type="PIRNR" id="PIRNR006621"/>
    </source>
</evidence>
<keyword evidence="3 9" id="KW-0285">Flavoprotein</keyword>
<evidence type="ECO:0000256" key="11">
    <source>
        <dbReference type="PIRSR" id="PIRSR006621-1"/>
    </source>
</evidence>
<dbReference type="STRING" id="83771.SAMN02910357_02160"/>
<feature type="binding site" evidence="9 12">
    <location>
        <position position="139"/>
    </location>
    <ligand>
        <name>FMN</name>
        <dbReference type="ChEBI" id="CHEBI:58210"/>
    </ligand>
</feature>
<name>A0A1T4V6D5_9GAMM</name>
<feature type="binding site" evidence="9 12">
    <location>
        <position position="70"/>
    </location>
    <ligand>
        <name>FMN</name>
        <dbReference type="ChEBI" id="CHEBI:58210"/>
    </ligand>
</feature>
<evidence type="ECO:0000256" key="12">
    <source>
        <dbReference type="PIRSR" id="PIRSR006621-2"/>
    </source>
</evidence>
<evidence type="ECO:0000256" key="5">
    <source>
        <dbReference type="ARBA" id="ARBA00022694"/>
    </source>
</evidence>
<comment type="cofactor">
    <cofactor evidence="1 9 10 12">
        <name>FMN</name>
        <dbReference type="ChEBI" id="CHEBI:58210"/>
    </cofactor>
</comment>
<feature type="site" description="Interacts with tRNA; defines subfamily-specific binding signature" evidence="9">
    <location>
        <position position="183"/>
    </location>
</feature>
<dbReference type="InterPro" id="IPR035587">
    <property type="entry name" value="DUS-like_FMN-bd"/>
</dbReference>
<feature type="active site" description="Proton donor" evidence="9 11">
    <location>
        <position position="100"/>
    </location>
</feature>
<feature type="domain" description="DUS-like FMN-binding" evidence="13">
    <location>
        <begin position="15"/>
        <end position="311"/>
    </location>
</feature>
<proteinExistence type="inferred from homology"/>
<dbReference type="Pfam" id="PF01207">
    <property type="entry name" value="Dus"/>
    <property type="match status" value="1"/>
</dbReference>
<evidence type="ECO:0000256" key="3">
    <source>
        <dbReference type="ARBA" id="ARBA00022630"/>
    </source>
</evidence>
<keyword evidence="4 9" id="KW-0288">FMN</keyword>